<name>A0A5B0NB38_PUCGR</name>
<evidence type="ECO:0000313" key="2">
    <source>
        <dbReference type="EMBL" id="KAA1085902.1"/>
    </source>
</evidence>
<gene>
    <name evidence="2" type="ORF">PGT21_023312</name>
    <name evidence="3" type="ORF">PGTUg99_009584</name>
</gene>
<dbReference type="EMBL" id="VSWC01000106">
    <property type="protein sequence ID" value="KAA1085902.1"/>
    <property type="molecule type" value="Genomic_DNA"/>
</dbReference>
<sequence length="186" mass="20471">MKDHSQPKQRSPSGSRIKESINGLVHRVKEVISPPPSETSFPNSSHRGRSPDRKECRTASTGRGGAGNMVSSKSREGAKISNKQDEEVGERFIKKHADLPRSHGRGGAGNIRSRSRDLKTRVEEQSRIKELEEEEKAIEALYDDRHKLDTVHVGRGGAGNSHVFDRIKQPAMFQPAAPGLNHPADG</sequence>
<reference evidence="4 5" key="1">
    <citation type="submission" date="2019-05" db="EMBL/GenBank/DDBJ databases">
        <title>Emergence of the Ug99 lineage of the wheat stem rust pathogen through somatic hybridization.</title>
        <authorList>
            <person name="Li F."/>
            <person name="Upadhyaya N.M."/>
            <person name="Sperschneider J."/>
            <person name="Matny O."/>
            <person name="Nguyen-Phuc H."/>
            <person name="Mago R."/>
            <person name="Raley C."/>
            <person name="Miller M.E."/>
            <person name="Silverstein K.A.T."/>
            <person name="Henningsen E."/>
            <person name="Hirsch C.D."/>
            <person name="Visser B."/>
            <person name="Pretorius Z.A."/>
            <person name="Steffenson B.J."/>
            <person name="Schwessinger B."/>
            <person name="Dodds P.N."/>
            <person name="Figueroa M."/>
        </authorList>
    </citation>
    <scope>NUCLEOTIDE SEQUENCE [LARGE SCALE GENOMIC DNA]</scope>
    <source>
        <strain evidence="2">21-0</strain>
        <strain evidence="3 5">Ug99</strain>
    </source>
</reference>
<dbReference type="PANTHER" id="PTHR34693">
    <property type="entry name" value="PROTEIN PAR32"/>
    <property type="match status" value="1"/>
</dbReference>
<dbReference type="AlphaFoldDB" id="A0A5B0NB38"/>
<dbReference type="Proteomes" id="UP000325313">
    <property type="component" value="Unassembled WGS sequence"/>
</dbReference>
<dbReference type="Proteomes" id="UP000324748">
    <property type="component" value="Unassembled WGS sequence"/>
</dbReference>
<protein>
    <submittedName>
        <fullName evidence="2">Uncharacterized protein</fullName>
    </submittedName>
</protein>
<comment type="caution">
    <text evidence="2">The sequence shown here is derived from an EMBL/GenBank/DDBJ whole genome shotgun (WGS) entry which is preliminary data.</text>
</comment>
<dbReference type="OrthoDB" id="2537432at2759"/>
<dbReference type="Pfam" id="PF12223">
    <property type="entry name" value="DUF3602"/>
    <property type="match status" value="1"/>
</dbReference>
<dbReference type="PANTHER" id="PTHR34693:SF1">
    <property type="entry name" value="PROTEIN PAR32"/>
    <property type="match status" value="1"/>
</dbReference>
<evidence type="ECO:0000313" key="4">
    <source>
        <dbReference type="Proteomes" id="UP000324748"/>
    </source>
</evidence>
<evidence type="ECO:0000313" key="3">
    <source>
        <dbReference type="EMBL" id="KAA1113742.1"/>
    </source>
</evidence>
<keyword evidence="4" id="KW-1185">Reference proteome</keyword>
<evidence type="ECO:0000256" key="1">
    <source>
        <dbReference type="SAM" id="MobiDB-lite"/>
    </source>
</evidence>
<feature type="compositionally biased region" description="Basic and acidic residues" evidence="1">
    <location>
        <begin position="73"/>
        <end position="101"/>
    </location>
</feature>
<dbReference type="InterPro" id="IPR053203">
    <property type="entry name" value="Cisplatin_resist-associated"/>
</dbReference>
<accession>A0A5B0NB38</accession>
<feature type="compositionally biased region" description="Basic and acidic residues" evidence="1">
    <location>
        <begin position="114"/>
        <end position="128"/>
    </location>
</feature>
<dbReference type="EMBL" id="VDEP01000275">
    <property type="protein sequence ID" value="KAA1113742.1"/>
    <property type="molecule type" value="Genomic_DNA"/>
</dbReference>
<dbReference type="InterPro" id="IPR022024">
    <property type="entry name" value="DUF3602"/>
</dbReference>
<organism evidence="2 4">
    <name type="scientific">Puccinia graminis f. sp. tritici</name>
    <dbReference type="NCBI Taxonomy" id="56615"/>
    <lineage>
        <taxon>Eukaryota</taxon>
        <taxon>Fungi</taxon>
        <taxon>Dikarya</taxon>
        <taxon>Basidiomycota</taxon>
        <taxon>Pucciniomycotina</taxon>
        <taxon>Pucciniomycetes</taxon>
        <taxon>Pucciniales</taxon>
        <taxon>Pucciniaceae</taxon>
        <taxon>Puccinia</taxon>
    </lineage>
</organism>
<evidence type="ECO:0000313" key="5">
    <source>
        <dbReference type="Proteomes" id="UP000325313"/>
    </source>
</evidence>
<proteinExistence type="predicted"/>
<feature type="region of interest" description="Disordered" evidence="1">
    <location>
        <begin position="1"/>
        <end position="128"/>
    </location>
</feature>